<feature type="compositionally biased region" description="Low complexity" evidence="1">
    <location>
        <begin position="88"/>
        <end position="105"/>
    </location>
</feature>
<protein>
    <submittedName>
        <fullName evidence="4">BQ5605_C005g03184 protein</fullName>
    </submittedName>
</protein>
<feature type="region of interest" description="Disordered" evidence="1">
    <location>
        <begin position="35"/>
        <end position="65"/>
    </location>
</feature>
<keyword evidence="5" id="KW-1185">Reference proteome</keyword>
<evidence type="ECO:0000256" key="2">
    <source>
        <dbReference type="SAM" id="SignalP"/>
    </source>
</evidence>
<dbReference type="PANTHER" id="PTHR40124">
    <property type="match status" value="1"/>
</dbReference>
<evidence type="ECO:0000256" key="1">
    <source>
        <dbReference type="SAM" id="MobiDB-lite"/>
    </source>
</evidence>
<dbReference type="EMBL" id="FQNC01000047">
    <property type="protein sequence ID" value="SGY72574.1"/>
    <property type="molecule type" value="Genomic_DNA"/>
</dbReference>
<dbReference type="PANTHER" id="PTHR40124:SF1">
    <property type="entry name" value="DISAGGREGATASE RELATED REPEAT PROTEIN"/>
    <property type="match status" value="1"/>
</dbReference>
<dbReference type="Proteomes" id="UP000249464">
    <property type="component" value="Unassembled WGS sequence"/>
</dbReference>
<evidence type="ECO:0000313" key="5">
    <source>
        <dbReference type="Proteomes" id="UP000249464"/>
    </source>
</evidence>
<proteinExistence type="predicted"/>
<evidence type="ECO:0000259" key="3">
    <source>
        <dbReference type="Pfam" id="PF21294"/>
    </source>
</evidence>
<evidence type="ECO:0000313" key="4">
    <source>
        <dbReference type="EMBL" id="SGY72574.1"/>
    </source>
</evidence>
<dbReference type="AlphaFoldDB" id="A0A2X0MX22"/>
<feature type="domain" description="Polysaccharide lyase 14" evidence="3">
    <location>
        <begin position="625"/>
        <end position="656"/>
    </location>
</feature>
<accession>A0A2X0MX22</accession>
<organism evidence="4 5">
    <name type="scientific">Microbotryum silenes-dioicae</name>
    <dbReference type="NCBI Taxonomy" id="796604"/>
    <lineage>
        <taxon>Eukaryota</taxon>
        <taxon>Fungi</taxon>
        <taxon>Dikarya</taxon>
        <taxon>Basidiomycota</taxon>
        <taxon>Pucciniomycotina</taxon>
        <taxon>Microbotryomycetes</taxon>
        <taxon>Microbotryales</taxon>
        <taxon>Microbotryaceae</taxon>
        <taxon>Microbotryum</taxon>
    </lineage>
</organism>
<reference evidence="4 5" key="1">
    <citation type="submission" date="2016-11" db="EMBL/GenBank/DDBJ databases">
        <authorList>
            <person name="Jaros S."/>
            <person name="Januszkiewicz K."/>
            <person name="Wedrychowicz H."/>
        </authorList>
    </citation>
    <scope>NUCLEOTIDE SEQUENCE [LARGE SCALE GENOMIC DNA]</scope>
</reference>
<feature type="compositionally biased region" description="Low complexity" evidence="1">
    <location>
        <begin position="40"/>
        <end position="58"/>
    </location>
</feature>
<feature type="chain" id="PRO_5015985000" evidence="2">
    <location>
        <begin position="30"/>
        <end position="663"/>
    </location>
</feature>
<feature type="signal peptide" evidence="2">
    <location>
        <begin position="1"/>
        <end position="29"/>
    </location>
</feature>
<keyword evidence="2" id="KW-0732">Signal</keyword>
<dbReference type="STRING" id="796604.A0A2X0MX22"/>
<feature type="domain" description="Polysaccharide lyase 14" evidence="3">
    <location>
        <begin position="257"/>
        <end position="350"/>
    </location>
</feature>
<dbReference type="Gene3D" id="2.60.120.200">
    <property type="match status" value="1"/>
</dbReference>
<name>A0A2X0MX22_9BASI</name>
<dbReference type="Pfam" id="PF21294">
    <property type="entry name" value="Polysacc_lyase_14"/>
    <property type="match status" value="3"/>
</dbReference>
<dbReference type="InterPro" id="IPR048958">
    <property type="entry name" value="Polysacc_lyase_14"/>
</dbReference>
<gene>
    <name evidence="4" type="primary">BQ5605_C005g03184</name>
    <name evidence="4" type="ORF">BQ5605_C005G03184</name>
</gene>
<feature type="region of interest" description="Disordered" evidence="1">
    <location>
        <begin position="83"/>
        <end position="107"/>
    </location>
</feature>
<feature type="domain" description="Polysaccharide lyase 14" evidence="3">
    <location>
        <begin position="374"/>
        <end position="461"/>
    </location>
</feature>
<sequence length="663" mass="71819">MKSPSSSSSASLSASRFLLLALVLPAVLALPAIPRSSSNPTRASATARAHASATPKATRAASKPSAASPLWVKLNAEFYIPGQERKASNSTTTTAPSASIPTTSPVVERREVAMDEFDDELHYYSYDKRCDCTKTVTKVVDRVAKTTAKAKTTKKATTTKKKTTTTKKKTTTTKKKTTTTKKKTTTKAAATTRPATTLASNNGLGDGQTFWKQKRTFGSMESFTTDVVKKWVWGYPSNVKIVQGVPASKWTGGKQLDSSSALQVAYPKGSRNPSKYPIGGVGLYSEKLDLSQASNVSFSYSVFFEKGFKFNKGGKLPGLFGGKSACSGGSSAQDCFSTRLMFRTGGKGEVSLDSDACSFGVSATDWYFPTLWHAQLYLYAPREKQVSALCNLKPLSFCNSYYGMSIGRGSWTFKTGEWTDIRQDIWLNTPGKANGGFNIWVNGKIVLTSSQVYYRNSAVGNVATNGTASNMTLIDYDALPAGTQIPNGGFSTGGNGTFQAPTGVVKVTAVNGLPLLHTPRPNPNDAWLRKRGADRHNAEPTRAPQMIVRPGGQRARALAQKRDAAKLERLALEKRVYELEQVASDIEIGAPSTEAARIDAEYFAERNRREKESNISKRAAKVTLPTGFIGIMFNTFFGGSDSTWNSAKLQYSYFNGLRLDINS</sequence>
<feature type="compositionally biased region" description="Basic residues" evidence="1">
    <location>
        <begin position="153"/>
        <end position="185"/>
    </location>
</feature>
<feature type="region of interest" description="Disordered" evidence="1">
    <location>
        <begin position="153"/>
        <end position="191"/>
    </location>
</feature>